<dbReference type="InterPro" id="IPR034660">
    <property type="entry name" value="DinB/YfiT-like"/>
</dbReference>
<dbReference type="InterPro" id="IPR024775">
    <property type="entry name" value="DinB-like"/>
</dbReference>
<evidence type="ECO:0000313" key="2">
    <source>
        <dbReference type="EMBL" id="AQG79588.1"/>
    </source>
</evidence>
<keyword evidence="3" id="KW-1185">Reference proteome</keyword>
<dbReference type="Pfam" id="PF12867">
    <property type="entry name" value="DinB_2"/>
    <property type="match status" value="1"/>
</dbReference>
<dbReference type="AlphaFoldDB" id="A0A1P9WW98"/>
<accession>A0A1P9WW98</accession>
<evidence type="ECO:0000259" key="1">
    <source>
        <dbReference type="Pfam" id="PF12867"/>
    </source>
</evidence>
<gene>
    <name evidence="2" type="ORF">AWR27_09780</name>
</gene>
<dbReference type="Gene3D" id="1.20.120.450">
    <property type="entry name" value="dinb family like domain"/>
    <property type="match status" value="1"/>
</dbReference>
<feature type="domain" description="DinB-like" evidence="1">
    <location>
        <begin position="23"/>
        <end position="179"/>
    </location>
</feature>
<dbReference type="RefSeq" id="WP_077131022.1">
    <property type="nucleotide sequence ID" value="NZ_CP014263.1"/>
</dbReference>
<dbReference type="EMBL" id="CP014263">
    <property type="protein sequence ID" value="AQG79588.1"/>
    <property type="molecule type" value="Genomic_DNA"/>
</dbReference>
<protein>
    <recommendedName>
        <fullName evidence="1">DinB-like domain-containing protein</fullName>
    </recommendedName>
</protein>
<evidence type="ECO:0000313" key="3">
    <source>
        <dbReference type="Proteomes" id="UP000187941"/>
    </source>
</evidence>
<dbReference type="KEGG" id="smon:AWR27_09780"/>
<dbReference type="SUPFAM" id="SSF109854">
    <property type="entry name" value="DinB/YfiT-like putative metalloenzymes"/>
    <property type="match status" value="1"/>
</dbReference>
<dbReference type="STRING" id="1178516.AWR27_09780"/>
<sequence length="190" mass="21008">MQSLQPGPTDTVTNEQRAYAIDALHSTRQALHDAVNGLSAKQVAFKPSPDRWSIAECVEHIVLVEAGIFGGILKGMTYPADPAKRADIRVSDVDVIKAVRSRSVTMPAPEPFVPTGRFADIAEALRAFDNQRETAIQYVQTVDGDLRHHYFRHIALGWLDSYQAILLLAAHGERHRKQIEEVKSSPGFPA</sequence>
<organism evidence="2 3">
    <name type="scientific">Spirosoma montaniterrae</name>
    <dbReference type="NCBI Taxonomy" id="1178516"/>
    <lineage>
        <taxon>Bacteria</taxon>
        <taxon>Pseudomonadati</taxon>
        <taxon>Bacteroidota</taxon>
        <taxon>Cytophagia</taxon>
        <taxon>Cytophagales</taxon>
        <taxon>Cytophagaceae</taxon>
        <taxon>Spirosoma</taxon>
    </lineage>
</organism>
<dbReference type="Proteomes" id="UP000187941">
    <property type="component" value="Chromosome"/>
</dbReference>
<name>A0A1P9WW98_9BACT</name>
<reference evidence="2 3" key="1">
    <citation type="submission" date="2016-01" db="EMBL/GenBank/DDBJ databases">
        <authorList>
            <person name="Oliw E.H."/>
        </authorList>
    </citation>
    <scope>NUCLEOTIDE SEQUENCE [LARGE SCALE GENOMIC DNA]</scope>
    <source>
        <strain evidence="2 3">DY10</strain>
    </source>
</reference>
<dbReference type="OrthoDB" id="9807923at2"/>
<proteinExistence type="predicted"/>